<name>A0AAW6RTD7_ACIJO</name>
<sequence length="150" mass="16815">MISQVQAQPQLNLPATTLTILSYVRWNTPNPISLCILNNSQLSNQFIQVNQQLKSAYQIQAVSLSELNKIMCNAVFFSTYTPREEQNIINNLKDAPLTFSSNNTECKLGSAFCLYQNKTRTSFKVNLASLSQSQARVDPRVLLLAKSTEP</sequence>
<gene>
    <name evidence="1" type="ORF">N7566_11415</name>
</gene>
<organism evidence="1 2">
    <name type="scientific">Acinetobacter johnsonii</name>
    <dbReference type="NCBI Taxonomy" id="40214"/>
    <lineage>
        <taxon>Bacteria</taxon>
        <taxon>Pseudomonadati</taxon>
        <taxon>Pseudomonadota</taxon>
        <taxon>Gammaproteobacteria</taxon>
        <taxon>Moraxellales</taxon>
        <taxon>Moraxellaceae</taxon>
        <taxon>Acinetobacter</taxon>
    </lineage>
</organism>
<protein>
    <submittedName>
        <fullName evidence="1">YfiR family protein</fullName>
    </submittedName>
</protein>
<proteinExistence type="predicted"/>
<comment type="caution">
    <text evidence="1">The sequence shown here is derived from an EMBL/GenBank/DDBJ whole genome shotgun (WGS) entry which is preliminary data.</text>
</comment>
<dbReference type="EMBL" id="JAOECG010000014">
    <property type="protein sequence ID" value="MDG9787586.1"/>
    <property type="molecule type" value="Genomic_DNA"/>
</dbReference>
<dbReference type="Proteomes" id="UP001157887">
    <property type="component" value="Unassembled WGS sequence"/>
</dbReference>
<reference evidence="1" key="1">
    <citation type="submission" date="2022-09" db="EMBL/GenBank/DDBJ databases">
        <title>Intensive care unit water sources are persistently colonized with multi-drug resistant bacteria and are the site of extensive horizontal gene transfer of antibiotic resistance genes.</title>
        <authorList>
            <person name="Diorio-Toth L."/>
        </authorList>
    </citation>
    <scope>NUCLEOTIDE SEQUENCE</scope>
    <source>
        <strain evidence="1">GD04065</strain>
    </source>
</reference>
<evidence type="ECO:0000313" key="1">
    <source>
        <dbReference type="EMBL" id="MDG9787586.1"/>
    </source>
</evidence>
<evidence type="ECO:0000313" key="2">
    <source>
        <dbReference type="Proteomes" id="UP001157887"/>
    </source>
</evidence>
<dbReference type="InterPro" id="IPR025293">
    <property type="entry name" value="YfiR/HmsC-like"/>
</dbReference>
<dbReference type="Pfam" id="PF13689">
    <property type="entry name" value="DUF4154"/>
    <property type="match status" value="1"/>
</dbReference>
<dbReference type="AlphaFoldDB" id="A0AAW6RTD7"/>
<dbReference type="RefSeq" id="WP_228127583.1">
    <property type="nucleotide sequence ID" value="NZ_CP181916.1"/>
</dbReference>
<accession>A0AAW6RTD7</accession>